<dbReference type="InterPro" id="IPR034660">
    <property type="entry name" value="DinB/YfiT-like"/>
</dbReference>
<evidence type="ECO:0000313" key="2">
    <source>
        <dbReference type="EMBL" id="SPE23963.1"/>
    </source>
</evidence>
<proteinExistence type="predicted"/>
<evidence type="ECO:0000259" key="1">
    <source>
        <dbReference type="Pfam" id="PF12867"/>
    </source>
</evidence>
<accession>A0A2N9LLG3</accession>
<reference evidence="3" key="1">
    <citation type="submission" date="2018-02" db="EMBL/GenBank/DDBJ databases">
        <authorList>
            <person name="Hausmann B."/>
        </authorList>
    </citation>
    <scope>NUCLEOTIDE SEQUENCE [LARGE SCALE GENOMIC DNA]</scope>
    <source>
        <strain evidence="3">Peat soil MAG SbA5</strain>
    </source>
</reference>
<dbReference type="Proteomes" id="UP000239735">
    <property type="component" value="Unassembled WGS sequence"/>
</dbReference>
<name>A0A2N9LLG3_9BACT</name>
<evidence type="ECO:0000313" key="3">
    <source>
        <dbReference type="Proteomes" id="UP000239735"/>
    </source>
</evidence>
<dbReference type="Gene3D" id="1.20.120.450">
    <property type="entry name" value="dinb family like domain"/>
    <property type="match status" value="1"/>
</dbReference>
<sequence length="174" mass="19668">MSIAQSFLTEFETQAPITRKYLERLPEDKLTWKPHDKSLTAGQLALHIALVPSRLLPFVQTNPAKAPEFGNYPQPASRAEILKAHDESVATMHSLLPKFDDAAMEETWRMMAGDREVFAQPRAEFLRDIMFSHVYQHRGQFSVYLRMLNVAVPASWGPSADEPPAFMQEAAKVA</sequence>
<dbReference type="OrthoDB" id="119432at2"/>
<gene>
    <name evidence="2" type="ORF">SBA5_410005</name>
</gene>
<dbReference type="SUPFAM" id="SSF109854">
    <property type="entry name" value="DinB/YfiT-like putative metalloenzymes"/>
    <property type="match status" value="1"/>
</dbReference>
<dbReference type="EMBL" id="OKRB01000099">
    <property type="protein sequence ID" value="SPE23963.1"/>
    <property type="molecule type" value="Genomic_DNA"/>
</dbReference>
<dbReference type="Pfam" id="PF12867">
    <property type="entry name" value="DinB_2"/>
    <property type="match status" value="1"/>
</dbReference>
<organism evidence="2 3">
    <name type="scientific">Candidatus Sulfuritelmatomonas gaucii</name>
    <dbReference type="NCBI Taxonomy" id="2043161"/>
    <lineage>
        <taxon>Bacteria</taxon>
        <taxon>Pseudomonadati</taxon>
        <taxon>Acidobacteriota</taxon>
        <taxon>Terriglobia</taxon>
        <taxon>Terriglobales</taxon>
        <taxon>Acidobacteriaceae</taxon>
        <taxon>Candidatus Sulfuritelmatomonas</taxon>
    </lineage>
</organism>
<feature type="domain" description="DinB-like" evidence="1">
    <location>
        <begin position="11"/>
        <end position="140"/>
    </location>
</feature>
<dbReference type="AlphaFoldDB" id="A0A2N9LLG3"/>
<dbReference type="InterPro" id="IPR024775">
    <property type="entry name" value="DinB-like"/>
</dbReference>
<protein>
    <submittedName>
        <fullName evidence="2">DinB family protein</fullName>
    </submittedName>
</protein>